<feature type="repeat" description="PPR" evidence="2">
    <location>
        <begin position="241"/>
        <end position="275"/>
    </location>
</feature>
<evidence type="ECO:0000313" key="4">
    <source>
        <dbReference type="EMBL" id="JAT54410.1"/>
    </source>
</evidence>
<dbReference type="GO" id="GO:0009451">
    <property type="term" value="P:RNA modification"/>
    <property type="evidence" value="ECO:0007669"/>
    <property type="project" value="InterPro"/>
</dbReference>
<feature type="repeat" description="PPR" evidence="2">
    <location>
        <begin position="342"/>
        <end position="376"/>
    </location>
</feature>
<dbReference type="EMBL" id="GDJX01013526">
    <property type="protein sequence ID" value="JAT54410.1"/>
    <property type="molecule type" value="Transcribed_RNA"/>
</dbReference>
<dbReference type="FunFam" id="1.25.40.10:FF:000031">
    <property type="entry name" value="Pentatricopeptide repeat-containing protein mitochondrial"/>
    <property type="match status" value="1"/>
</dbReference>
<sequence>QNLKTFRLCAPHGVMKLQLHPRLPLPRSSSSSYLSSSPTGSQSRRTAFCSLAGVDEAAAIFSIHGSPCSCPTPANFSGLLSQCAGPQALRYGTQIHAHLAKTGLLYTSSAPLRSHLLGLYARCGLPALSRQLFDELPHRDVVTWSALVSAYTQNGFNVEALAAFCRMNSSGAQCNEFTFPSLLKACSALFDFNTGLQIHRAVVVTGFEFDMFVANSLVMFYGKFGLMSESLKLFEGVAGRNIVSWNTLLSTYVQNELFDEAFEFFRDMVSSGTRPNEFTLSSMVNACTGSESLHMGRVVHGCLTRLGYFLDPFTANALVDMYAKLGDLDCAGVAFAEIVCPDVVSWNSFIAGCALHGCYRWALDLFGDMKKSATVPNMFTLSSVLTACAGTGRLDLGWQIHTALVKMGFESDVFVHVGLIDMYSKCDRIEEARTFFNLMLGHDLISWNAMISGYSHNGNHEEAIFLFRKMRKEEFGINRTTLTAVLKSAAGLQAGVLTKQVHALAERLGLLSDVHVINGLIDAYGKGDYVDDARRIFEDCPFGDVVAFTSMISLYTQNGQAEEGLKLFLEALSKKLKPDAFVYSSLFNSCASLSAYEQGKQIHAHAAKSGFLLDKFAGNALVYMYAKCGSIEDASLCFSEIQDKETVSWSAMIGGYAQHGHAKEALDLFHQMLDVGAAPNHVTLTSVLCACNHAGLVNEAKQYFESMEEMFGTERTQEHYACMIDILGRAGRLNEAVELLNNMPFEANASVWGALLGAARVHKDADLGRRAAEKLFVLEPEKSGTHVLLANTYAASGMWDNVAEVRRLMKDMRVKKEPAMSWIEVKDKVHAFIVGDRSHSRTAEIYAKLDELVDLMYKAGYMPMIEADLHDVEQSEKERLLSHHSERLAVAFGLISTPDGVTIRVKKNLRVCKDCHTAFKFMCKIVSREIVIRDINRFHHFRDGSCSCGDYW</sequence>
<evidence type="ECO:0000259" key="3">
    <source>
        <dbReference type="Pfam" id="PF14432"/>
    </source>
</evidence>
<feature type="domain" description="DYW" evidence="3">
    <location>
        <begin position="860"/>
        <end position="952"/>
    </location>
</feature>
<feature type="repeat" description="PPR" evidence="2">
    <location>
        <begin position="443"/>
        <end position="477"/>
    </location>
</feature>
<dbReference type="InterPro" id="IPR002885">
    <property type="entry name" value="PPR_rpt"/>
</dbReference>
<dbReference type="SUPFAM" id="SSF48452">
    <property type="entry name" value="TPR-like"/>
    <property type="match status" value="1"/>
</dbReference>
<dbReference type="FunFam" id="1.25.40.10:FF:000366">
    <property type="entry name" value="Pentatricopeptide (PPR) repeat-containing protein"/>
    <property type="match status" value="1"/>
</dbReference>
<keyword evidence="1" id="KW-0677">Repeat</keyword>
<evidence type="ECO:0000256" key="2">
    <source>
        <dbReference type="PROSITE-ProRule" id="PRU00708"/>
    </source>
</evidence>
<dbReference type="Pfam" id="PF20431">
    <property type="entry name" value="E_motif"/>
    <property type="match status" value="1"/>
</dbReference>
<dbReference type="GO" id="GO:0008270">
    <property type="term" value="F:zinc ion binding"/>
    <property type="evidence" value="ECO:0007669"/>
    <property type="project" value="InterPro"/>
</dbReference>
<dbReference type="GO" id="GO:0003723">
    <property type="term" value="F:RNA binding"/>
    <property type="evidence" value="ECO:0007669"/>
    <property type="project" value="InterPro"/>
</dbReference>
<feature type="repeat" description="PPR" evidence="2">
    <location>
        <begin position="140"/>
        <end position="174"/>
    </location>
</feature>
<dbReference type="InterPro" id="IPR046960">
    <property type="entry name" value="PPR_At4g14850-like_plant"/>
</dbReference>
<feature type="repeat" description="PPR" evidence="2">
    <location>
        <begin position="645"/>
        <end position="679"/>
    </location>
</feature>
<dbReference type="InterPro" id="IPR032867">
    <property type="entry name" value="DYW_dom"/>
</dbReference>
<protein>
    <submittedName>
        <fullName evidence="4">Pentatricopeptide repeat-containing protein At4g13650</fullName>
    </submittedName>
</protein>
<reference evidence="4" key="1">
    <citation type="submission" date="2015-07" db="EMBL/GenBank/DDBJ databases">
        <title>Transcriptome Assembly of Anthurium amnicola.</title>
        <authorList>
            <person name="Suzuki J."/>
        </authorList>
    </citation>
    <scope>NUCLEOTIDE SEQUENCE</scope>
</reference>
<dbReference type="InterPro" id="IPR046848">
    <property type="entry name" value="E_motif"/>
</dbReference>
<dbReference type="InterPro" id="IPR011990">
    <property type="entry name" value="TPR-like_helical_dom_sf"/>
</dbReference>
<feature type="repeat" description="PPR" evidence="2">
    <location>
        <begin position="544"/>
        <end position="578"/>
    </location>
</feature>
<dbReference type="FunFam" id="1.25.40.10:FF:000682">
    <property type="entry name" value="Pentatricopeptide repeat-containing protein At3g16610"/>
    <property type="match status" value="1"/>
</dbReference>
<dbReference type="Pfam" id="PF13041">
    <property type="entry name" value="PPR_2"/>
    <property type="match status" value="5"/>
</dbReference>
<dbReference type="NCBIfam" id="TIGR00756">
    <property type="entry name" value="PPR"/>
    <property type="match status" value="7"/>
</dbReference>
<organism evidence="4">
    <name type="scientific">Anthurium amnicola</name>
    <dbReference type="NCBI Taxonomy" id="1678845"/>
    <lineage>
        <taxon>Eukaryota</taxon>
        <taxon>Viridiplantae</taxon>
        <taxon>Streptophyta</taxon>
        <taxon>Embryophyta</taxon>
        <taxon>Tracheophyta</taxon>
        <taxon>Spermatophyta</taxon>
        <taxon>Magnoliopsida</taxon>
        <taxon>Liliopsida</taxon>
        <taxon>Araceae</taxon>
        <taxon>Pothoideae</taxon>
        <taxon>Potheae</taxon>
        <taxon>Anthurium</taxon>
    </lineage>
</organism>
<evidence type="ECO:0000256" key="1">
    <source>
        <dbReference type="ARBA" id="ARBA00022737"/>
    </source>
</evidence>
<accession>A0A1D1YIG1</accession>
<dbReference type="Pfam" id="PF01535">
    <property type="entry name" value="PPR"/>
    <property type="match status" value="6"/>
</dbReference>
<proteinExistence type="predicted"/>
<feature type="non-terminal residue" evidence="4">
    <location>
        <position position="1"/>
    </location>
</feature>
<dbReference type="Gene3D" id="1.25.40.10">
    <property type="entry name" value="Tetratricopeptide repeat domain"/>
    <property type="match status" value="6"/>
</dbReference>
<dbReference type="PANTHER" id="PTHR47926:SF530">
    <property type="entry name" value="DYW DOMAIN-CONTAINING PROTEIN"/>
    <property type="match status" value="1"/>
</dbReference>
<dbReference type="FunFam" id="1.25.40.10:FF:000344">
    <property type="entry name" value="Pentatricopeptide repeat-containing protein"/>
    <property type="match status" value="1"/>
</dbReference>
<dbReference type="PROSITE" id="PS51375">
    <property type="entry name" value="PPR"/>
    <property type="match status" value="6"/>
</dbReference>
<gene>
    <name evidence="4" type="primary">PCMP-H42_16</name>
    <name evidence="4" type="ORF">g.20631</name>
</gene>
<dbReference type="Pfam" id="PF14432">
    <property type="entry name" value="DYW_deaminase"/>
    <property type="match status" value="1"/>
</dbReference>
<name>A0A1D1YIG1_9ARAE</name>
<dbReference type="PANTHER" id="PTHR47926">
    <property type="entry name" value="PENTATRICOPEPTIDE REPEAT-CONTAINING PROTEIN"/>
    <property type="match status" value="1"/>
</dbReference>
<dbReference type="AlphaFoldDB" id="A0A1D1YIG1"/>